<keyword evidence="2" id="KW-1185">Reference proteome</keyword>
<dbReference type="EMBL" id="PDVP01000007">
    <property type="protein sequence ID" value="PHP66721.1"/>
    <property type="molecule type" value="Genomic_DNA"/>
</dbReference>
<sequence>MEGAVAADRDHEFFRSLSGEWSGPGEIVAGKYKGTKFVCNFTGETPGARVGVTLDGSCRVGIFSQKMQASIEKRGRGYRGKFLDGAKGKGLDVVSGNVDGQRVVLSLVRNKLRGAMLARLASKDAMNVTVSVKVDKKMVPVIGMSLKRVDDRATGSIKR</sequence>
<name>A0A2G1QMM1_9HYPH</name>
<evidence type="ECO:0000313" key="1">
    <source>
        <dbReference type="EMBL" id="PHP66721.1"/>
    </source>
</evidence>
<dbReference type="AlphaFoldDB" id="A0A2G1QMM1"/>
<reference evidence="1 2" key="1">
    <citation type="submission" date="2017-10" db="EMBL/GenBank/DDBJ databases">
        <title>Sedimentibacterium mangrovi gen. nov., sp. nov., a novel member of family Phyllobacteriacea isolated from mangrove sediment.</title>
        <authorList>
            <person name="Liao H."/>
            <person name="Tian Y."/>
        </authorList>
    </citation>
    <scope>NUCLEOTIDE SEQUENCE [LARGE SCALE GENOMIC DNA]</scope>
    <source>
        <strain evidence="1 2">X9-2-2</strain>
    </source>
</reference>
<protein>
    <submittedName>
        <fullName evidence="1">Uncharacterized protein</fullName>
    </submittedName>
</protein>
<dbReference type="Proteomes" id="UP000221168">
    <property type="component" value="Unassembled WGS sequence"/>
</dbReference>
<comment type="caution">
    <text evidence="1">The sequence shown here is derived from an EMBL/GenBank/DDBJ whole genome shotgun (WGS) entry which is preliminary data.</text>
</comment>
<proteinExistence type="predicted"/>
<evidence type="ECO:0000313" key="2">
    <source>
        <dbReference type="Proteomes" id="UP000221168"/>
    </source>
</evidence>
<dbReference type="OrthoDB" id="7915172at2"/>
<organism evidence="1 2">
    <name type="scientific">Zhengella mangrovi</name>
    <dbReference type="NCBI Taxonomy" id="1982044"/>
    <lineage>
        <taxon>Bacteria</taxon>
        <taxon>Pseudomonadati</taxon>
        <taxon>Pseudomonadota</taxon>
        <taxon>Alphaproteobacteria</taxon>
        <taxon>Hyphomicrobiales</taxon>
        <taxon>Notoacmeibacteraceae</taxon>
        <taxon>Zhengella</taxon>
    </lineage>
</organism>
<accession>A0A2G1QMM1</accession>
<gene>
    <name evidence="1" type="ORF">CSC94_13030</name>
</gene>